<feature type="domain" description="ABC transporter" evidence="9">
    <location>
        <begin position="333"/>
        <end position="567"/>
    </location>
</feature>
<dbReference type="PROSITE" id="PS00211">
    <property type="entry name" value="ABC_TRANSPORTER_1"/>
    <property type="match status" value="1"/>
</dbReference>
<dbReference type="Proteomes" id="UP000002217">
    <property type="component" value="Chromosome"/>
</dbReference>
<evidence type="ECO:0000313" key="12">
    <source>
        <dbReference type="Proteomes" id="UP000002217"/>
    </source>
</evidence>
<dbReference type="SMART" id="SM00382">
    <property type="entry name" value="AAA"/>
    <property type="match status" value="1"/>
</dbReference>
<evidence type="ECO:0000256" key="6">
    <source>
        <dbReference type="ARBA" id="ARBA00022989"/>
    </source>
</evidence>
<dbReference type="InterPro" id="IPR027417">
    <property type="entry name" value="P-loop_NTPase"/>
</dbReference>
<dbReference type="InterPro" id="IPR003439">
    <property type="entry name" value="ABC_transporter-like_ATP-bd"/>
</dbReference>
<dbReference type="EMBL" id="CP001720">
    <property type="protein sequence ID" value="ACV61464.1"/>
    <property type="molecule type" value="Genomic_DNA"/>
</dbReference>
<evidence type="ECO:0000313" key="11">
    <source>
        <dbReference type="EMBL" id="ACV61464.1"/>
    </source>
</evidence>
<dbReference type="HOGENOM" id="CLU_000604_84_3_9"/>
<evidence type="ECO:0000256" key="7">
    <source>
        <dbReference type="ARBA" id="ARBA00023136"/>
    </source>
</evidence>
<evidence type="ECO:0000259" key="10">
    <source>
        <dbReference type="PROSITE" id="PS50929"/>
    </source>
</evidence>
<dbReference type="InterPro" id="IPR003593">
    <property type="entry name" value="AAA+_ATPase"/>
</dbReference>
<protein>
    <submittedName>
        <fullName evidence="11">ABC transporter related</fullName>
    </submittedName>
</protein>
<evidence type="ECO:0000256" key="3">
    <source>
        <dbReference type="ARBA" id="ARBA00022692"/>
    </source>
</evidence>
<dbReference type="PANTHER" id="PTHR43394:SF1">
    <property type="entry name" value="ATP-BINDING CASSETTE SUB-FAMILY B MEMBER 10, MITOCHONDRIAL"/>
    <property type="match status" value="1"/>
</dbReference>
<dbReference type="Gene3D" id="3.40.50.300">
    <property type="entry name" value="P-loop containing nucleotide triphosphate hydrolases"/>
    <property type="match status" value="1"/>
</dbReference>
<feature type="transmembrane region" description="Helical" evidence="8">
    <location>
        <begin position="123"/>
        <end position="152"/>
    </location>
</feature>
<accession>C8W609</accession>
<keyword evidence="5" id="KW-0067">ATP-binding</keyword>
<dbReference type="InterPro" id="IPR011527">
    <property type="entry name" value="ABC1_TM_dom"/>
</dbReference>
<dbReference type="eggNOG" id="COG1132">
    <property type="taxonomic scope" value="Bacteria"/>
</dbReference>
<keyword evidence="12" id="KW-1185">Reference proteome</keyword>
<sequence>MLYKLWKLARPSPVLLLLTGFLIILSAVSGLASPWIIRYAVDNLILTGRVHLLWMAAMAIIVFSLLQTGCTFAARYLAEYMGQSSLLDLRNKLYRHLNQLSFSFYDSARTGDIMSRLTVDTNILNNFFGFAAINIVTNSLTILGIIIVLFYWNWQLGLAFLLITPAVVHGINTHAGKVQPAFSRLHRQLGKMTNILEESLTGIGLVKLTGSEAYELEKFEQQNREYLLTTMSVLKISSLWQPYVQFLTTLGIAVAMWSGGRAVIEGSITTGVLIGFITYMGMLVRPIRQTGRMVNVVARSLAAGQRIFEVLNWEPDIKDAPDAYPLPPVKGHVCYENVSFSYDGKNQILEEINLTVEPGQMVALVGPTGAGKTTLIHLIDRFYDPVGGSIKIDGHDLKRVTLESLRRQLGIVLQDTFIFNTTIRENIAYGKPSATNDEVERAARLAQIHDFIISLPMGYDTAVGTRGMTLSGGERQRIAFARVLLTNPRLLILDEATSELDAQTEAALHKAIHEVIKNRTVIIIAHRLWTIQNADKILVLSGGRIVESGSHQELLRLDGNYSRFYDLFLQNKKLPDNFDFGGGSQAK</sequence>
<dbReference type="PROSITE" id="PS50929">
    <property type="entry name" value="ABC_TM1F"/>
    <property type="match status" value="1"/>
</dbReference>
<keyword evidence="7 8" id="KW-0472">Membrane</keyword>
<dbReference type="SUPFAM" id="SSF52540">
    <property type="entry name" value="P-loop containing nucleoside triphosphate hydrolases"/>
    <property type="match status" value="1"/>
</dbReference>
<keyword evidence="6 8" id="KW-1133">Transmembrane helix</keyword>
<dbReference type="Gene3D" id="1.20.1560.10">
    <property type="entry name" value="ABC transporter type 1, transmembrane domain"/>
    <property type="match status" value="1"/>
</dbReference>
<dbReference type="OrthoDB" id="9771903at2"/>
<dbReference type="PROSITE" id="PS50893">
    <property type="entry name" value="ABC_TRANSPORTER_2"/>
    <property type="match status" value="1"/>
</dbReference>
<evidence type="ECO:0000256" key="4">
    <source>
        <dbReference type="ARBA" id="ARBA00022741"/>
    </source>
</evidence>
<dbReference type="InterPro" id="IPR036640">
    <property type="entry name" value="ABC1_TM_sf"/>
</dbReference>
<evidence type="ECO:0000259" key="9">
    <source>
        <dbReference type="PROSITE" id="PS50893"/>
    </source>
</evidence>
<comment type="subcellular location">
    <subcellularLocation>
        <location evidence="1">Cell membrane</location>
        <topology evidence="1">Multi-pass membrane protein</topology>
    </subcellularLocation>
</comment>
<dbReference type="STRING" id="485916.Dtox_0544"/>
<dbReference type="GO" id="GO:0005886">
    <property type="term" value="C:plasma membrane"/>
    <property type="evidence" value="ECO:0007669"/>
    <property type="project" value="UniProtKB-SubCell"/>
</dbReference>
<name>C8W609_DESAS</name>
<organism evidence="11 12">
    <name type="scientific">Desulfofarcimen acetoxidans (strain ATCC 49208 / DSM 771 / KCTC 5769 / VKM B-1644 / 5575)</name>
    <name type="common">Desulfotomaculum acetoxidans</name>
    <dbReference type="NCBI Taxonomy" id="485916"/>
    <lineage>
        <taxon>Bacteria</taxon>
        <taxon>Bacillati</taxon>
        <taxon>Bacillota</taxon>
        <taxon>Clostridia</taxon>
        <taxon>Eubacteriales</taxon>
        <taxon>Peptococcaceae</taxon>
        <taxon>Desulfofarcimen</taxon>
    </lineage>
</organism>
<dbReference type="CDD" id="cd18542">
    <property type="entry name" value="ABC_6TM_YknU_like"/>
    <property type="match status" value="1"/>
</dbReference>
<dbReference type="GO" id="GO:0005524">
    <property type="term" value="F:ATP binding"/>
    <property type="evidence" value="ECO:0007669"/>
    <property type="project" value="UniProtKB-KW"/>
</dbReference>
<dbReference type="InterPro" id="IPR017871">
    <property type="entry name" value="ABC_transporter-like_CS"/>
</dbReference>
<dbReference type="GO" id="GO:0016887">
    <property type="term" value="F:ATP hydrolysis activity"/>
    <property type="evidence" value="ECO:0007669"/>
    <property type="project" value="InterPro"/>
</dbReference>
<dbReference type="RefSeq" id="WP_015756183.1">
    <property type="nucleotide sequence ID" value="NC_013216.1"/>
</dbReference>
<dbReference type="InterPro" id="IPR039421">
    <property type="entry name" value="Type_1_exporter"/>
</dbReference>
<dbReference type="GO" id="GO:0015421">
    <property type="term" value="F:ABC-type oligopeptide transporter activity"/>
    <property type="evidence" value="ECO:0007669"/>
    <property type="project" value="TreeGrafter"/>
</dbReference>
<evidence type="ECO:0000256" key="1">
    <source>
        <dbReference type="ARBA" id="ARBA00004651"/>
    </source>
</evidence>
<dbReference type="FunFam" id="3.40.50.300:FF:000287">
    <property type="entry name" value="Multidrug ABC transporter ATP-binding protein"/>
    <property type="match status" value="1"/>
</dbReference>
<evidence type="ECO:0000256" key="8">
    <source>
        <dbReference type="SAM" id="Phobius"/>
    </source>
</evidence>
<feature type="transmembrane region" description="Helical" evidence="8">
    <location>
        <begin position="54"/>
        <end position="78"/>
    </location>
</feature>
<evidence type="ECO:0000256" key="5">
    <source>
        <dbReference type="ARBA" id="ARBA00022840"/>
    </source>
</evidence>
<feature type="domain" description="ABC transmembrane type-1" evidence="10">
    <location>
        <begin position="17"/>
        <end position="299"/>
    </location>
</feature>
<dbReference type="Pfam" id="PF00005">
    <property type="entry name" value="ABC_tran"/>
    <property type="match status" value="1"/>
</dbReference>
<dbReference type="SUPFAM" id="SSF90123">
    <property type="entry name" value="ABC transporter transmembrane region"/>
    <property type="match status" value="1"/>
</dbReference>
<evidence type="ECO:0000256" key="2">
    <source>
        <dbReference type="ARBA" id="ARBA00022448"/>
    </source>
</evidence>
<dbReference type="KEGG" id="dae:Dtox_0544"/>
<gene>
    <name evidence="11" type="ordered locus">Dtox_0544</name>
</gene>
<reference evidence="11 12" key="1">
    <citation type="journal article" date="2009" name="Stand. Genomic Sci.">
        <title>Complete genome sequence of Desulfotomaculum acetoxidans type strain (5575).</title>
        <authorList>
            <person name="Spring S."/>
            <person name="Lapidus A."/>
            <person name="Schroder M."/>
            <person name="Gleim D."/>
            <person name="Sims D."/>
            <person name="Meincke L."/>
            <person name="Glavina Del Rio T."/>
            <person name="Tice H."/>
            <person name="Copeland A."/>
            <person name="Cheng J.F."/>
            <person name="Lucas S."/>
            <person name="Chen F."/>
            <person name="Nolan M."/>
            <person name="Bruce D."/>
            <person name="Goodwin L."/>
            <person name="Pitluck S."/>
            <person name="Ivanova N."/>
            <person name="Mavromatis K."/>
            <person name="Mikhailova N."/>
            <person name="Pati A."/>
            <person name="Chen A."/>
            <person name="Palaniappan K."/>
            <person name="Land M."/>
            <person name="Hauser L."/>
            <person name="Chang Y.J."/>
            <person name="Jeffries C.D."/>
            <person name="Chain P."/>
            <person name="Saunders E."/>
            <person name="Brettin T."/>
            <person name="Detter J.C."/>
            <person name="Goker M."/>
            <person name="Bristow J."/>
            <person name="Eisen J.A."/>
            <person name="Markowitz V."/>
            <person name="Hugenholtz P."/>
            <person name="Kyrpides N.C."/>
            <person name="Klenk H.P."/>
            <person name="Han C."/>
        </authorList>
    </citation>
    <scope>NUCLEOTIDE SEQUENCE [LARGE SCALE GENOMIC DNA]</scope>
    <source>
        <strain evidence="12">ATCC 49208 / DSM 771 / VKM B-1644</strain>
    </source>
</reference>
<dbReference type="PANTHER" id="PTHR43394">
    <property type="entry name" value="ATP-DEPENDENT PERMEASE MDL1, MITOCHONDRIAL"/>
    <property type="match status" value="1"/>
</dbReference>
<keyword evidence="2" id="KW-0813">Transport</keyword>
<keyword evidence="3 8" id="KW-0812">Transmembrane</keyword>
<proteinExistence type="predicted"/>
<dbReference type="Pfam" id="PF00664">
    <property type="entry name" value="ABC_membrane"/>
    <property type="match status" value="1"/>
</dbReference>
<keyword evidence="4" id="KW-0547">Nucleotide-binding</keyword>
<dbReference type="AlphaFoldDB" id="C8W609"/>
<feature type="transmembrane region" description="Helical" evidence="8">
    <location>
        <begin position="263"/>
        <end position="284"/>
    </location>
</feature>